<accession>A0A0R2XK37</accession>
<feature type="domain" description="RNA 2-O ribose methyltransferase substrate binding" evidence="3">
    <location>
        <begin position="34"/>
        <end position="112"/>
    </location>
</feature>
<dbReference type="SMART" id="SM00967">
    <property type="entry name" value="SpoU_sub_bind"/>
    <property type="match status" value="1"/>
</dbReference>
<dbReference type="GO" id="GO:0008173">
    <property type="term" value="F:RNA methyltransferase activity"/>
    <property type="evidence" value="ECO:0007669"/>
    <property type="project" value="InterPro"/>
</dbReference>
<evidence type="ECO:0000256" key="2">
    <source>
        <dbReference type="ARBA" id="ARBA00022679"/>
    </source>
</evidence>
<evidence type="ECO:0000313" key="4">
    <source>
        <dbReference type="EMBL" id="KRP34388.1"/>
    </source>
</evidence>
<dbReference type="GO" id="GO:0005737">
    <property type="term" value="C:cytoplasm"/>
    <property type="evidence" value="ECO:0007669"/>
    <property type="project" value="UniProtKB-ARBA"/>
</dbReference>
<dbReference type="SUPFAM" id="SSF55315">
    <property type="entry name" value="L30e-like"/>
    <property type="match status" value="1"/>
</dbReference>
<dbReference type="PANTHER" id="PTHR43191">
    <property type="entry name" value="RRNA METHYLTRANSFERASE 3"/>
    <property type="match status" value="1"/>
</dbReference>
<reference evidence="4 5" key="1">
    <citation type="submission" date="2015-10" db="EMBL/GenBank/DDBJ databases">
        <title>Metagenome-Assembled Genomes uncover a global brackish microbiome.</title>
        <authorList>
            <person name="Hugerth L.W."/>
            <person name="Larsson J."/>
            <person name="Alneberg J."/>
            <person name="Lindh M.V."/>
            <person name="Legrand C."/>
            <person name="Pinhassi J."/>
            <person name="Andersson A.F."/>
        </authorList>
    </citation>
    <scope>NUCLEOTIDE SEQUENCE [LARGE SCALE GENOMIC DNA]</scope>
    <source>
        <strain evidence="4">BACL9 MAG-120924-bin69</strain>
    </source>
</reference>
<dbReference type="Pfam" id="PF00588">
    <property type="entry name" value="SpoU_methylase"/>
    <property type="match status" value="1"/>
</dbReference>
<dbReference type="Pfam" id="PF08032">
    <property type="entry name" value="SpoU_sub_bind"/>
    <property type="match status" value="1"/>
</dbReference>
<dbReference type="InterPro" id="IPR029026">
    <property type="entry name" value="tRNA_m1G_MTases_N"/>
</dbReference>
<gene>
    <name evidence="4" type="ORF">ABS33_00840</name>
</gene>
<dbReference type="GO" id="GO:0003723">
    <property type="term" value="F:RNA binding"/>
    <property type="evidence" value="ECO:0007669"/>
    <property type="project" value="InterPro"/>
</dbReference>
<keyword evidence="2" id="KW-0808">Transferase</keyword>
<name>A0A0R2XK37_9BACT</name>
<dbReference type="SUPFAM" id="SSF75217">
    <property type="entry name" value="alpha/beta knot"/>
    <property type="match status" value="1"/>
</dbReference>
<dbReference type="AlphaFoldDB" id="A0A0R2XK37"/>
<dbReference type="InterPro" id="IPR013123">
    <property type="entry name" value="SpoU_subst-bd"/>
</dbReference>
<dbReference type="PANTHER" id="PTHR43191:SF2">
    <property type="entry name" value="RRNA METHYLTRANSFERASE 3, MITOCHONDRIAL"/>
    <property type="match status" value="1"/>
</dbReference>
<dbReference type="CDD" id="cd18095">
    <property type="entry name" value="SpoU-like_rRNA-MTase"/>
    <property type="match status" value="1"/>
</dbReference>
<comment type="caution">
    <text evidence="4">The sequence shown here is derived from an EMBL/GenBank/DDBJ whole genome shotgun (WGS) entry which is preliminary data.</text>
</comment>
<dbReference type="GO" id="GO:0032259">
    <property type="term" value="P:methylation"/>
    <property type="evidence" value="ECO:0007669"/>
    <property type="project" value="UniProtKB-KW"/>
</dbReference>
<proteinExistence type="predicted"/>
<dbReference type="InterPro" id="IPR051259">
    <property type="entry name" value="rRNA_Methyltransferase"/>
</dbReference>
<evidence type="ECO:0000313" key="5">
    <source>
        <dbReference type="Proteomes" id="UP000051220"/>
    </source>
</evidence>
<dbReference type="Gene3D" id="3.40.1280.10">
    <property type="match status" value="1"/>
</dbReference>
<dbReference type="GO" id="GO:0006396">
    <property type="term" value="P:RNA processing"/>
    <property type="evidence" value="ECO:0007669"/>
    <property type="project" value="InterPro"/>
</dbReference>
<dbReference type="EMBL" id="LIDN01000014">
    <property type="protein sequence ID" value="KRP34388.1"/>
    <property type="molecule type" value="Genomic_DNA"/>
</dbReference>
<evidence type="ECO:0000256" key="1">
    <source>
        <dbReference type="ARBA" id="ARBA00022603"/>
    </source>
</evidence>
<dbReference type="Proteomes" id="UP000051220">
    <property type="component" value="Unassembled WGS sequence"/>
</dbReference>
<dbReference type="InterPro" id="IPR029064">
    <property type="entry name" value="Ribosomal_eL30-like_sf"/>
</dbReference>
<dbReference type="InterPro" id="IPR001537">
    <property type="entry name" value="SpoU_MeTrfase"/>
</dbReference>
<sequence length="279" mass="30173">MVEFSQKSSAVGSIVADYERALHVEGRRQLGLFALEGFRLIERALATSTPLTHVLCHESAPRDPSPRLQKILQQLEQQKQSVVSVPDSIMEKLLEGRTLGPVLALAKIPTAPDLEKLCSHRPADISTKFLVLDEMMDPGNVGALLRTAHAMGIEALIALGGTDPFHPRAARTSMGSIFRVPILRLPTLEPLLMLFHQYDIFTIGATSDAPTLLPHASIPKKTVALFVGNEGKGLSPSVRSALDLLVAIPMSNTIDSFSINAATAITLYALNHPNRDALP</sequence>
<dbReference type="InterPro" id="IPR029028">
    <property type="entry name" value="Alpha/beta_knot_MTases"/>
</dbReference>
<protein>
    <recommendedName>
        <fullName evidence="3">RNA 2-O ribose methyltransferase substrate binding domain-containing protein</fullName>
    </recommendedName>
</protein>
<dbReference type="Gene3D" id="3.30.1330.30">
    <property type="match status" value="1"/>
</dbReference>
<evidence type="ECO:0000259" key="3">
    <source>
        <dbReference type="SMART" id="SM00967"/>
    </source>
</evidence>
<keyword evidence="1" id="KW-0489">Methyltransferase</keyword>
<organism evidence="4 5">
    <name type="scientific">Verrucomicrobia subdivision 6 bacterium BACL9 MAG-120924-bin69</name>
    <dbReference type="NCBI Taxonomy" id="1655635"/>
    <lineage>
        <taxon>Bacteria</taxon>
        <taxon>Pseudomonadati</taxon>
        <taxon>Verrucomicrobiota</taxon>
        <taxon>Verrucomicrobiia</taxon>
        <taxon>Verrucomicrobiales</taxon>
        <taxon>Verrucomicrobia subdivision 6</taxon>
    </lineage>
</organism>